<evidence type="ECO:0000313" key="2">
    <source>
        <dbReference type="Proteomes" id="UP000501273"/>
    </source>
</evidence>
<organism evidence="1 2">
    <name type="scientific">Xylella phage Cota</name>
    <dbReference type="NCBI Taxonomy" id="2699877"/>
    <lineage>
        <taxon>Viruses</taxon>
        <taxon>Duplodnaviria</taxon>
        <taxon>Heunggongvirae</taxon>
        <taxon>Uroviricota</taxon>
        <taxon>Caudoviricetes</taxon>
        <taxon>Autographivirales</taxon>
        <taxon>Autonotataviridae</taxon>
        <taxon>Cotavirus</taxon>
        <taxon>Cotavirus cota</taxon>
    </lineage>
</organism>
<dbReference type="EMBL" id="LR778216">
    <property type="protein sequence ID" value="CAB1282912.1"/>
    <property type="molecule type" value="Genomic_DNA"/>
</dbReference>
<name>A0A6F8ZKJ8_9CAUD</name>
<evidence type="ECO:0000313" key="1">
    <source>
        <dbReference type="EMBL" id="CAB1282912.1"/>
    </source>
</evidence>
<dbReference type="Proteomes" id="UP000501273">
    <property type="component" value="Chromosome"/>
</dbReference>
<accession>A0A6F8ZKJ8</accession>
<protein>
    <submittedName>
        <fullName evidence="1">Uncharacterized protein</fullName>
    </submittedName>
</protein>
<sequence>MDGLAFSVTVILPLLMVACKLGIMFSTWGLVMAGIRLVNALTRYIHVRADNEATHPR</sequence>
<keyword evidence="2" id="KW-1185">Reference proteome</keyword>
<proteinExistence type="predicted"/>
<reference evidence="1 2" key="1">
    <citation type="submission" date="2020-03" db="EMBL/GenBank/DDBJ databases">
        <authorList>
            <person name="Ansaldi M."/>
            <person name="Clavijo F."/>
        </authorList>
    </citation>
    <scope>NUCLEOTIDE SEQUENCE [LARGE SCALE GENOMIC DNA]</scope>
</reference>